<feature type="compositionally biased region" description="Basic and acidic residues" evidence="1">
    <location>
        <begin position="13"/>
        <end position="23"/>
    </location>
</feature>
<evidence type="ECO:0000313" key="3">
    <source>
        <dbReference type="EMBL" id="GIO69420.1"/>
    </source>
</evidence>
<feature type="compositionally biased region" description="Basic residues" evidence="1">
    <location>
        <begin position="1"/>
        <end position="10"/>
    </location>
</feature>
<keyword evidence="4" id="KW-1185">Reference proteome</keyword>
<gene>
    <name evidence="3" type="ORF">J21TS3_42410</name>
</gene>
<accession>A0ABQ4M1J9</accession>
<dbReference type="Proteomes" id="UP000680638">
    <property type="component" value="Unassembled WGS sequence"/>
</dbReference>
<evidence type="ECO:0000313" key="4">
    <source>
        <dbReference type="Proteomes" id="UP000680638"/>
    </source>
</evidence>
<keyword evidence="2" id="KW-0812">Transmembrane</keyword>
<reference evidence="3 4" key="1">
    <citation type="submission" date="2021-03" db="EMBL/GenBank/DDBJ databases">
        <title>Antimicrobial resistance genes in bacteria isolated from Japanese honey, and their potential for conferring macrolide and lincosamide resistance in the American foulbrood pathogen Paenibacillus larvae.</title>
        <authorList>
            <person name="Okamoto M."/>
            <person name="Kumagai M."/>
            <person name="Kanamori H."/>
            <person name="Takamatsu D."/>
        </authorList>
    </citation>
    <scope>NUCLEOTIDE SEQUENCE [LARGE SCALE GENOMIC DNA]</scope>
    <source>
        <strain evidence="3 4">J21TS3</strain>
    </source>
</reference>
<organism evidence="3 4">
    <name type="scientific">Paenibacillus cookii</name>
    <dbReference type="NCBI Taxonomy" id="157839"/>
    <lineage>
        <taxon>Bacteria</taxon>
        <taxon>Bacillati</taxon>
        <taxon>Bacillota</taxon>
        <taxon>Bacilli</taxon>
        <taxon>Bacillales</taxon>
        <taxon>Paenibacillaceae</taxon>
        <taxon>Paenibacillus</taxon>
    </lineage>
</organism>
<feature type="region of interest" description="Disordered" evidence="1">
    <location>
        <begin position="1"/>
        <end position="23"/>
    </location>
</feature>
<keyword evidence="2" id="KW-0472">Membrane</keyword>
<feature type="transmembrane region" description="Helical" evidence="2">
    <location>
        <begin position="26"/>
        <end position="44"/>
    </location>
</feature>
<protein>
    <submittedName>
        <fullName evidence="3">Uncharacterized protein</fullName>
    </submittedName>
</protein>
<keyword evidence="2" id="KW-1133">Transmembrane helix</keyword>
<dbReference type="EMBL" id="BORW01000031">
    <property type="protein sequence ID" value="GIO69420.1"/>
    <property type="molecule type" value="Genomic_DNA"/>
</dbReference>
<comment type="caution">
    <text evidence="3">The sequence shown here is derived from an EMBL/GenBank/DDBJ whole genome shotgun (WGS) entry which is preliminary data.</text>
</comment>
<evidence type="ECO:0000256" key="2">
    <source>
        <dbReference type="SAM" id="Phobius"/>
    </source>
</evidence>
<sequence>MVAGIRKKTRVGPSDRRRPGSRDRRLISAPVRLYVILVLTLFGMETGQYKEADDGKWMLRFI</sequence>
<evidence type="ECO:0000256" key="1">
    <source>
        <dbReference type="SAM" id="MobiDB-lite"/>
    </source>
</evidence>
<proteinExistence type="predicted"/>
<name>A0ABQ4M1J9_9BACL</name>